<comment type="function">
    <text evidence="2">Catalyzes the reduction of 1-pyrroline-5-carboxylate (PCA) to L-proline.</text>
</comment>
<keyword evidence="2 4" id="KW-0641">Proline biosynthesis</keyword>
<proteinExistence type="inferred from homology"/>
<keyword evidence="2 4" id="KW-0521">NADP</keyword>
<evidence type="ECO:0000256" key="2">
    <source>
        <dbReference type="HAMAP-Rule" id="MF_01925"/>
    </source>
</evidence>
<comment type="catalytic activity">
    <reaction evidence="2">
        <text>L-proline + NAD(+) = (S)-1-pyrroline-5-carboxylate + NADH + 2 H(+)</text>
        <dbReference type="Rhea" id="RHEA:14105"/>
        <dbReference type="ChEBI" id="CHEBI:15378"/>
        <dbReference type="ChEBI" id="CHEBI:17388"/>
        <dbReference type="ChEBI" id="CHEBI:57540"/>
        <dbReference type="ChEBI" id="CHEBI:57945"/>
        <dbReference type="ChEBI" id="CHEBI:60039"/>
        <dbReference type="EC" id="1.5.1.2"/>
    </reaction>
</comment>
<dbReference type="InterPro" id="IPR053790">
    <property type="entry name" value="P5CR-like_CS"/>
</dbReference>
<evidence type="ECO:0000259" key="7">
    <source>
        <dbReference type="Pfam" id="PF14748"/>
    </source>
</evidence>
<dbReference type="Gene3D" id="1.10.3730.10">
    <property type="entry name" value="ProC C-terminal domain-like"/>
    <property type="match status" value="1"/>
</dbReference>
<gene>
    <name evidence="2" type="primary">proC</name>
    <name evidence="8" type="ORF">AFL42_10865</name>
</gene>
<dbReference type="EC" id="1.5.1.2" evidence="2 3"/>
<dbReference type="EMBL" id="LGTK01000036">
    <property type="protein sequence ID" value="KPH74028.1"/>
    <property type="molecule type" value="Genomic_DNA"/>
</dbReference>
<feature type="domain" description="Pyrroline-5-carboxylate reductase catalytic N-terminal" evidence="6">
    <location>
        <begin position="5"/>
        <end position="100"/>
    </location>
</feature>
<dbReference type="PANTHER" id="PTHR11645:SF49">
    <property type="entry name" value="PYRROLINE-5-CARBOXYLATE REDUCTASE 1"/>
    <property type="match status" value="1"/>
</dbReference>
<evidence type="ECO:0000256" key="5">
    <source>
        <dbReference type="SAM" id="MobiDB-lite"/>
    </source>
</evidence>
<sequence>MKKNITFLGAGSIAEAILSGIVNAEIIEKENIFVTNRSNQQRLEYLEEKYGVTTVQNKEMAIRSADILILAMKPYDLHESLQGLKGFIHKGQLIISILAGISTDTITKELEMASPVIRVMPNTSAMIGHSATALSKGQHASEEHLRIAEELFKTIGTTTLVKEDDMHIVTAIAGSGPAYFYYMVEAMVKAAVESGFDQQIAKELITQTIKGAGEMLQQSDDSPSTLRQKITSPNGTTEAGINVLEQNHFQRIVMDCVNKAKERSKELGKN</sequence>
<dbReference type="InterPro" id="IPR028939">
    <property type="entry name" value="P5C_Rdtase_cat_N"/>
</dbReference>
<dbReference type="Pfam" id="PF14748">
    <property type="entry name" value="P5CR_dimer"/>
    <property type="match status" value="1"/>
</dbReference>
<dbReference type="InterPro" id="IPR000304">
    <property type="entry name" value="Pyrroline-COOH_reductase"/>
</dbReference>
<name>A0ABR5MID8_9BACI</name>
<comment type="catalytic activity">
    <reaction evidence="2 4">
        <text>L-proline + NADP(+) = (S)-1-pyrroline-5-carboxylate + NADPH + 2 H(+)</text>
        <dbReference type="Rhea" id="RHEA:14109"/>
        <dbReference type="ChEBI" id="CHEBI:15378"/>
        <dbReference type="ChEBI" id="CHEBI:17388"/>
        <dbReference type="ChEBI" id="CHEBI:57783"/>
        <dbReference type="ChEBI" id="CHEBI:58349"/>
        <dbReference type="ChEBI" id="CHEBI:60039"/>
        <dbReference type="EC" id="1.5.1.2"/>
    </reaction>
</comment>
<evidence type="ECO:0000256" key="1">
    <source>
        <dbReference type="ARBA" id="ARBA00005525"/>
    </source>
</evidence>
<dbReference type="RefSeq" id="WP_060668657.1">
    <property type="nucleotide sequence ID" value="NZ_LGTK01000036.1"/>
</dbReference>
<organism evidence="8 9">
    <name type="scientific">Oceanobacillus caeni</name>
    <dbReference type="NCBI Taxonomy" id="405946"/>
    <lineage>
        <taxon>Bacteria</taxon>
        <taxon>Bacillati</taxon>
        <taxon>Bacillota</taxon>
        <taxon>Bacilli</taxon>
        <taxon>Bacillales</taxon>
        <taxon>Bacillaceae</taxon>
        <taxon>Oceanobacillus</taxon>
    </lineage>
</organism>
<dbReference type="PIRSF" id="PIRSF000193">
    <property type="entry name" value="Pyrrol-5-carb_rd"/>
    <property type="match status" value="1"/>
</dbReference>
<keyword evidence="9" id="KW-1185">Reference proteome</keyword>
<feature type="region of interest" description="Disordered" evidence="5">
    <location>
        <begin position="216"/>
        <end position="239"/>
    </location>
</feature>
<protein>
    <recommendedName>
        <fullName evidence="2 3">Pyrroline-5-carboxylate reductase</fullName>
        <shortName evidence="2">P5C reductase</shortName>
        <shortName evidence="2">P5CR</shortName>
        <ecNumber evidence="2 3">1.5.1.2</ecNumber>
    </recommendedName>
    <alternativeName>
        <fullName evidence="2">PCA reductase</fullName>
    </alternativeName>
</protein>
<comment type="similarity">
    <text evidence="1 2 4">Belongs to the pyrroline-5-carboxylate reductase family.</text>
</comment>
<comment type="subcellular location">
    <subcellularLocation>
        <location evidence="2">Cytoplasm</location>
    </subcellularLocation>
</comment>
<evidence type="ECO:0000313" key="9">
    <source>
        <dbReference type="Proteomes" id="UP000037854"/>
    </source>
</evidence>
<evidence type="ECO:0000313" key="8">
    <source>
        <dbReference type="EMBL" id="KPH74028.1"/>
    </source>
</evidence>
<comment type="caution">
    <text evidence="8">The sequence shown here is derived from an EMBL/GenBank/DDBJ whole genome shotgun (WGS) entry which is preliminary data.</text>
</comment>
<keyword evidence="2 4" id="KW-0560">Oxidoreductase</keyword>
<dbReference type="PROSITE" id="PS00521">
    <property type="entry name" value="P5CR"/>
    <property type="match status" value="1"/>
</dbReference>
<dbReference type="Proteomes" id="UP000037854">
    <property type="component" value="Unassembled WGS sequence"/>
</dbReference>
<comment type="pathway">
    <text evidence="2 4">Amino-acid biosynthesis; L-proline biosynthesis; L-proline from L-glutamate 5-semialdehyde: step 1/1.</text>
</comment>
<accession>A0ABR5MID8</accession>
<dbReference type="InterPro" id="IPR029036">
    <property type="entry name" value="P5CR_dimer"/>
</dbReference>
<dbReference type="SUPFAM" id="SSF51735">
    <property type="entry name" value="NAD(P)-binding Rossmann-fold domains"/>
    <property type="match status" value="1"/>
</dbReference>
<dbReference type="NCBIfam" id="TIGR00112">
    <property type="entry name" value="proC"/>
    <property type="match status" value="1"/>
</dbReference>
<reference evidence="8 9" key="1">
    <citation type="submission" date="2015-07" db="EMBL/GenBank/DDBJ databases">
        <title>High-quality draft genome sequence of Oceanobacillus caeni HM6, a bacillus isolated from a human feces.</title>
        <authorList>
            <person name="Kumar J."/>
            <person name="Verma M.K."/>
            <person name="Pandey R."/>
            <person name="Bhambi M."/>
            <person name="Chauhan N."/>
        </authorList>
    </citation>
    <scope>NUCLEOTIDE SEQUENCE [LARGE SCALE GENOMIC DNA]</scope>
    <source>
        <strain evidence="8 9">HM6</strain>
    </source>
</reference>
<dbReference type="InterPro" id="IPR008927">
    <property type="entry name" value="6-PGluconate_DH-like_C_sf"/>
</dbReference>
<feature type="domain" description="Pyrroline-5-carboxylate reductase dimerisation" evidence="7">
    <location>
        <begin position="163"/>
        <end position="267"/>
    </location>
</feature>
<evidence type="ECO:0000259" key="6">
    <source>
        <dbReference type="Pfam" id="PF03807"/>
    </source>
</evidence>
<keyword evidence="2 4" id="KW-0028">Amino-acid biosynthesis</keyword>
<dbReference type="HAMAP" id="MF_01925">
    <property type="entry name" value="P5C_reductase"/>
    <property type="match status" value="1"/>
</dbReference>
<dbReference type="Pfam" id="PF03807">
    <property type="entry name" value="F420_oxidored"/>
    <property type="match status" value="1"/>
</dbReference>
<dbReference type="Gene3D" id="3.40.50.720">
    <property type="entry name" value="NAD(P)-binding Rossmann-like Domain"/>
    <property type="match status" value="1"/>
</dbReference>
<evidence type="ECO:0000256" key="4">
    <source>
        <dbReference type="RuleBase" id="RU003903"/>
    </source>
</evidence>
<evidence type="ECO:0000256" key="3">
    <source>
        <dbReference type="NCBIfam" id="TIGR00112"/>
    </source>
</evidence>
<dbReference type="SUPFAM" id="SSF48179">
    <property type="entry name" value="6-phosphogluconate dehydrogenase C-terminal domain-like"/>
    <property type="match status" value="1"/>
</dbReference>
<dbReference type="InterPro" id="IPR036291">
    <property type="entry name" value="NAD(P)-bd_dom_sf"/>
</dbReference>
<keyword evidence="2" id="KW-0963">Cytoplasm</keyword>
<dbReference type="PANTHER" id="PTHR11645">
    <property type="entry name" value="PYRROLINE-5-CARBOXYLATE REDUCTASE"/>
    <property type="match status" value="1"/>
</dbReference>